<dbReference type="PANTHER" id="PTHR12737:SF9">
    <property type="entry name" value="DIMETHYLARGININASE"/>
    <property type="match status" value="1"/>
</dbReference>
<organism evidence="3 4">
    <name type="scientific">Scyliorhinus torazame</name>
    <name type="common">Cloudy catshark</name>
    <name type="synonym">Catulus torazame</name>
    <dbReference type="NCBI Taxonomy" id="75743"/>
    <lineage>
        <taxon>Eukaryota</taxon>
        <taxon>Metazoa</taxon>
        <taxon>Chordata</taxon>
        <taxon>Craniata</taxon>
        <taxon>Vertebrata</taxon>
        <taxon>Chondrichthyes</taxon>
        <taxon>Elasmobranchii</taxon>
        <taxon>Galeomorphii</taxon>
        <taxon>Galeoidea</taxon>
        <taxon>Carcharhiniformes</taxon>
        <taxon>Scyliorhinidae</taxon>
        <taxon>Scyliorhinus</taxon>
    </lineage>
</organism>
<dbReference type="EMBL" id="BFAA01321263">
    <property type="protein sequence ID" value="GCB86621.1"/>
    <property type="molecule type" value="Genomic_DNA"/>
</dbReference>
<dbReference type="GO" id="GO:0045429">
    <property type="term" value="P:positive regulation of nitric oxide biosynthetic process"/>
    <property type="evidence" value="ECO:0007669"/>
    <property type="project" value="TreeGrafter"/>
</dbReference>
<comment type="caution">
    <text evidence="3">The sequence shown here is derived from an EMBL/GenBank/DDBJ whole genome shotgun (WGS) entry which is preliminary data.</text>
</comment>
<dbReference type="PANTHER" id="PTHR12737">
    <property type="entry name" value="DIMETHYLARGININE DIMETHYLAMINOHYDROLASE"/>
    <property type="match status" value="1"/>
</dbReference>
<evidence type="ECO:0000256" key="2">
    <source>
        <dbReference type="ARBA" id="ARBA00022801"/>
    </source>
</evidence>
<protein>
    <submittedName>
        <fullName evidence="3">Uncharacterized protein</fullName>
    </submittedName>
</protein>
<feature type="non-terminal residue" evidence="3">
    <location>
        <position position="72"/>
    </location>
</feature>
<dbReference type="Proteomes" id="UP000288216">
    <property type="component" value="Unassembled WGS sequence"/>
</dbReference>
<reference evidence="3 4" key="1">
    <citation type="journal article" date="2018" name="Nat. Ecol. Evol.">
        <title>Shark genomes provide insights into elasmobranch evolution and the origin of vertebrates.</title>
        <authorList>
            <person name="Hara Y"/>
            <person name="Yamaguchi K"/>
            <person name="Onimaru K"/>
            <person name="Kadota M"/>
            <person name="Koyanagi M"/>
            <person name="Keeley SD"/>
            <person name="Tatsumi K"/>
            <person name="Tanaka K"/>
            <person name="Motone F"/>
            <person name="Kageyama Y"/>
            <person name="Nozu R"/>
            <person name="Adachi N"/>
            <person name="Nishimura O"/>
            <person name="Nakagawa R"/>
            <person name="Tanegashima C"/>
            <person name="Kiyatake I"/>
            <person name="Matsumoto R"/>
            <person name="Murakumo K"/>
            <person name="Nishida K"/>
            <person name="Terakita A"/>
            <person name="Kuratani S"/>
            <person name="Sato K"/>
            <person name="Hyodo S Kuraku.S."/>
        </authorList>
    </citation>
    <scope>NUCLEOTIDE SEQUENCE [LARGE SCALE GENOMIC DNA]</scope>
</reference>
<dbReference type="InterPro" id="IPR033199">
    <property type="entry name" value="DDAH-like"/>
</dbReference>
<dbReference type="AlphaFoldDB" id="A0A401QMG6"/>
<dbReference type="OrthoDB" id="10016839at2759"/>
<dbReference type="GO" id="GO:0016597">
    <property type="term" value="F:amino acid binding"/>
    <property type="evidence" value="ECO:0007669"/>
    <property type="project" value="TreeGrafter"/>
</dbReference>
<dbReference type="STRING" id="75743.A0A401QMG6"/>
<keyword evidence="2" id="KW-0378">Hydrolase</keyword>
<dbReference type="OMA" id="CTKFRTE"/>
<evidence type="ECO:0000256" key="1">
    <source>
        <dbReference type="ARBA" id="ARBA00008532"/>
    </source>
</evidence>
<comment type="similarity">
    <text evidence="1">Belongs to the DDAH family.</text>
</comment>
<keyword evidence="4" id="KW-1185">Reference proteome</keyword>
<sequence>MSGGEAVDLEAARREHQRYTRVLGTELGLELRQLPADPALPDCVFVEDTAVVCGDTALLTRPGAPSRRREVR</sequence>
<evidence type="ECO:0000313" key="3">
    <source>
        <dbReference type="EMBL" id="GCB86621.1"/>
    </source>
</evidence>
<dbReference type="GO" id="GO:0006525">
    <property type="term" value="P:arginine metabolic process"/>
    <property type="evidence" value="ECO:0007669"/>
    <property type="project" value="TreeGrafter"/>
</dbReference>
<accession>A0A401QMG6</accession>
<name>A0A401QMG6_SCYTO</name>
<dbReference type="Gene3D" id="3.75.10.10">
    <property type="entry name" value="L-arginine/glycine Amidinotransferase, Chain A"/>
    <property type="match status" value="1"/>
</dbReference>
<dbReference type="SUPFAM" id="SSF55909">
    <property type="entry name" value="Pentein"/>
    <property type="match status" value="1"/>
</dbReference>
<gene>
    <name evidence="3" type="ORF">scyTo_0027316</name>
</gene>
<evidence type="ECO:0000313" key="4">
    <source>
        <dbReference type="Proteomes" id="UP000288216"/>
    </source>
</evidence>
<proteinExistence type="inferred from homology"/>
<dbReference type="GO" id="GO:0016403">
    <property type="term" value="F:dimethylargininase activity"/>
    <property type="evidence" value="ECO:0007669"/>
    <property type="project" value="TreeGrafter"/>
</dbReference>
<dbReference type="GO" id="GO:0000052">
    <property type="term" value="P:citrulline metabolic process"/>
    <property type="evidence" value="ECO:0007669"/>
    <property type="project" value="TreeGrafter"/>
</dbReference>